<dbReference type="RefSeq" id="WP_011826415.1">
    <property type="nucleotide sequence ID" value="NC_008820.1"/>
</dbReference>
<dbReference type="EMBL" id="CP000554">
    <property type="protein sequence ID" value="ABM78528.1"/>
    <property type="molecule type" value="Genomic_DNA"/>
</dbReference>
<dbReference type="HOGENOM" id="CLU_2303465_0_0_3"/>
<evidence type="ECO:0000313" key="1">
    <source>
        <dbReference type="EMBL" id="ABM78528.1"/>
    </source>
</evidence>
<accession>A2CAL8</accession>
<name>A2CAL8_PROM3</name>
<gene>
    <name evidence="1" type="ordered locus">P9303_17861</name>
</gene>
<dbReference type="STRING" id="59922.P9303_17861"/>
<organism evidence="1 2">
    <name type="scientific">Prochlorococcus marinus (strain MIT 9303)</name>
    <dbReference type="NCBI Taxonomy" id="59922"/>
    <lineage>
        <taxon>Bacteria</taxon>
        <taxon>Bacillati</taxon>
        <taxon>Cyanobacteriota</taxon>
        <taxon>Cyanophyceae</taxon>
        <taxon>Synechococcales</taxon>
        <taxon>Prochlorococcaceae</taxon>
        <taxon>Prochlorococcus</taxon>
    </lineage>
</organism>
<protein>
    <submittedName>
        <fullName evidence="1">Uncharacterized protein</fullName>
    </submittedName>
</protein>
<proteinExistence type="predicted"/>
<dbReference type="AlphaFoldDB" id="A2CAL8"/>
<reference evidence="1 2" key="1">
    <citation type="journal article" date="2007" name="PLoS Genet.">
        <title>Patterns and implications of gene gain and loss in the evolution of Prochlorococcus.</title>
        <authorList>
            <person name="Kettler G.C."/>
            <person name="Martiny A.C."/>
            <person name="Huang K."/>
            <person name="Zucker J."/>
            <person name="Coleman M.L."/>
            <person name="Rodrigue S."/>
            <person name="Chen F."/>
            <person name="Lapidus A."/>
            <person name="Ferriera S."/>
            <person name="Johnson J."/>
            <person name="Steglich C."/>
            <person name="Church G.M."/>
            <person name="Richardson P."/>
            <person name="Chisholm S.W."/>
        </authorList>
    </citation>
    <scope>NUCLEOTIDE SEQUENCE [LARGE SCALE GENOMIC DNA]</scope>
    <source>
        <strain evidence="1 2">MIT 9303</strain>
    </source>
</reference>
<dbReference type="Proteomes" id="UP000002274">
    <property type="component" value="Chromosome"/>
</dbReference>
<dbReference type="KEGG" id="pmf:P9303_17861"/>
<sequence>MTNSKIPDCGPTKCLTGEAEVIIDLMLRAKQIFSFYLNAIATNLGSAAHSTISASTCADQKKWWSFQKLITLFSFGVYLFTTPAKAAALIAELLQQRESA</sequence>
<evidence type="ECO:0000313" key="2">
    <source>
        <dbReference type="Proteomes" id="UP000002274"/>
    </source>
</evidence>